<keyword evidence="7" id="KW-0460">Magnesium</keyword>
<sequence length="461" mass="51493">MKALLDSGYQAYIVGGAVRDYVLGKPATDIDIATNALPESIREVASAYNWKIVEVGAAFGVMVIIIGQDSYEVTTYRSEIYGDDSHRPASVTYCTSLADDLSRRDFTINALAMDIDGQIVDQFGGLRDIEKKFIRTVGTPRLRFAEDGLRMFRAARFAGQLGFAIEPETLSAISACLARVSGLSVERVKSEIEKTLLSDHPDKGLTVMLQSGLLDCTCRSRENGQDISVPILPELRHLDGLPQNPAYHYFDGWGHTLAVVCEAPRQLTLRWAALLHDVGKGWQGVRIINKKGNYSDPGHDAKGAELARDILERLKLPPNEVKRIAWLIRRHMQMPEPDYKAVLKWLRRLSQQFSRAEIMQQAISQLLQLHWADRVGGHVDPGVEDWREVNALTTKILDEVPFYPSQLAITGGDIAKTLGTGEQVRLFQIDLLTRVQSGQLVNNRENLIEALAARARRQEPR</sequence>
<dbReference type="Gene3D" id="3.30.460.10">
    <property type="entry name" value="Beta Polymerase, domain 2"/>
    <property type="match status" value="1"/>
</dbReference>
<dbReference type="GO" id="GO:0008033">
    <property type="term" value="P:tRNA processing"/>
    <property type="evidence" value="ECO:0007669"/>
    <property type="project" value="UniProtKB-KW"/>
</dbReference>
<dbReference type="InterPro" id="IPR050264">
    <property type="entry name" value="Bact_CCA-adding_enz_type3_sf"/>
</dbReference>
<evidence type="ECO:0000313" key="13">
    <source>
        <dbReference type="Proteomes" id="UP000076268"/>
    </source>
</evidence>
<dbReference type="Proteomes" id="UP000076268">
    <property type="component" value="Unassembled WGS sequence"/>
</dbReference>
<dbReference type="InterPro" id="IPR002646">
    <property type="entry name" value="PolA_pol_head_dom"/>
</dbReference>
<reference evidence="12 13" key="1">
    <citation type="submission" date="2016-02" db="EMBL/GenBank/DDBJ databases">
        <title>Anaerosporomusa subterraneum gen. nov., sp. nov., a spore-forming obligate anaerobe isolated from saprolite.</title>
        <authorList>
            <person name="Choi J.K."/>
            <person name="Shah M."/>
            <person name="Yee N."/>
        </authorList>
    </citation>
    <scope>NUCLEOTIDE SEQUENCE [LARGE SCALE GENOMIC DNA]</scope>
    <source>
        <strain evidence="12 13">RU4</strain>
    </source>
</reference>
<dbReference type="PANTHER" id="PTHR46173">
    <property type="entry name" value="CCA TRNA NUCLEOTIDYLTRANSFERASE 1, MITOCHONDRIAL"/>
    <property type="match status" value="1"/>
</dbReference>
<dbReference type="GO" id="GO:0016779">
    <property type="term" value="F:nucleotidyltransferase activity"/>
    <property type="evidence" value="ECO:0007669"/>
    <property type="project" value="UniProtKB-KW"/>
</dbReference>
<dbReference type="Pfam" id="PF01743">
    <property type="entry name" value="PolyA_pol"/>
    <property type="match status" value="1"/>
</dbReference>
<feature type="domain" description="HD" evidence="10">
    <location>
        <begin position="266"/>
        <end position="345"/>
    </location>
</feature>
<evidence type="ECO:0000256" key="7">
    <source>
        <dbReference type="ARBA" id="ARBA00022842"/>
    </source>
</evidence>
<protein>
    <submittedName>
        <fullName evidence="12">Polynucleotide adenylyltransferase</fullName>
    </submittedName>
</protein>
<dbReference type="EMBL" id="LSGP01000017">
    <property type="protein sequence ID" value="KYZ76033.1"/>
    <property type="molecule type" value="Genomic_DNA"/>
</dbReference>
<dbReference type="SUPFAM" id="SSF81891">
    <property type="entry name" value="Poly A polymerase C-terminal region-like"/>
    <property type="match status" value="1"/>
</dbReference>
<proteinExistence type="inferred from homology"/>
<keyword evidence="5" id="KW-0479">Metal-binding</keyword>
<comment type="caution">
    <text evidence="12">The sequence shown here is derived from an EMBL/GenBank/DDBJ whole genome shotgun (WGS) entry which is preliminary data.</text>
</comment>
<evidence type="ECO:0000256" key="8">
    <source>
        <dbReference type="RuleBase" id="RU003953"/>
    </source>
</evidence>
<evidence type="ECO:0000259" key="9">
    <source>
        <dbReference type="Pfam" id="PF01743"/>
    </source>
</evidence>
<evidence type="ECO:0000256" key="1">
    <source>
        <dbReference type="ARBA" id="ARBA00001946"/>
    </source>
</evidence>
<keyword evidence="2 8" id="KW-0808">Transferase</keyword>
<feature type="domain" description="tRNA nucleotidyltransferase/poly(A) polymerase RNA and SrmB- binding" evidence="11">
    <location>
        <begin position="162"/>
        <end position="215"/>
    </location>
</feature>
<dbReference type="GO" id="GO:0000166">
    <property type="term" value="F:nucleotide binding"/>
    <property type="evidence" value="ECO:0007669"/>
    <property type="project" value="UniProtKB-KW"/>
</dbReference>
<evidence type="ECO:0000259" key="10">
    <source>
        <dbReference type="Pfam" id="PF01966"/>
    </source>
</evidence>
<evidence type="ECO:0000313" key="12">
    <source>
        <dbReference type="EMBL" id="KYZ76033.1"/>
    </source>
</evidence>
<comment type="similarity">
    <text evidence="8">Belongs to the tRNA nucleotidyltransferase/poly(A) polymerase family.</text>
</comment>
<gene>
    <name evidence="12" type="ORF">AXX12_06210</name>
</gene>
<dbReference type="CDD" id="cd05398">
    <property type="entry name" value="NT_ClassII-CCAase"/>
    <property type="match status" value="1"/>
</dbReference>
<dbReference type="InterPro" id="IPR006674">
    <property type="entry name" value="HD_domain"/>
</dbReference>
<dbReference type="GO" id="GO:0046872">
    <property type="term" value="F:metal ion binding"/>
    <property type="evidence" value="ECO:0007669"/>
    <property type="project" value="UniProtKB-KW"/>
</dbReference>
<evidence type="ECO:0000256" key="4">
    <source>
        <dbReference type="ARBA" id="ARBA00022695"/>
    </source>
</evidence>
<evidence type="ECO:0000256" key="2">
    <source>
        <dbReference type="ARBA" id="ARBA00022679"/>
    </source>
</evidence>
<keyword evidence="8" id="KW-0694">RNA-binding</keyword>
<accession>A0A154BPT9</accession>
<dbReference type="OrthoDB" id="9805698at2"/>
<dbReference type="Pfam" id="PF01966">
    <property type="entry name" value="HD"/>
    <property type="match status" value="1"/>
</dbReference>
<keyword evidence="4 12" id="KW-0548">Nucleotidyltransferase</keyword>
<evidence type="ECO:0000256" key="3">
    <source>
        <dbReference type="ARBA" id="ARBA00022694"/>
    </source>
</evidence>
<dbReference type="SUPFAM" id="SSF81301">
    <property type="entry name" value="Nucleotidyltransferase"/>
    <property type="match status" value="1"/>
</dbReference>
<evidence type="ECO:0000259" key="11">
    <source>
        <dbReference type="Pfam" id="PF12627"/>
    </source>
</evidence>
<dbReference type="InterPro" id="IPR032828">
    <property type="entry name" value="PolyA_RNA-bd"/>
</dbReference>
<evidence type="ECO:0000256" key="6">
    <source>
        <dbReference type="ARBA" id="ARBA00022741"/>
    </source>
</evidence>
<dbReference type="InterPro" id="IPR043519">
    <property type="entry name" value="NT_sf"/>
</dbReference>
<evidence type="ECO:0000256" key="5">
    <source>
        <dbReference type="ARBA" id="ARBA00022723"/>
    </source>
</evidence>
<dbReference type="RefSeq" id="WP_066240772.1">
    <property type="nucleotide sequence ID" value="NZ_LSGP01000017.1"/>
</dbReference>
<name>A0A154BPT9_ANASB</name>
<keyword evidence="13" id="KW-1185">Reference proteome</keyword>
<dbReference type="AlphaFoldDB" id="A0A154BPT9"/>
<organism evidence="12 13">
    <name type="scientific">Anaerosporomusa subterranea</name>
    <dbReference type="NCBI Taxonomy" id="1794912"/>
    <lineage>
        <taxon>Bacteria</taxon>
        <taxon>Bacillati</taxon>
        <taxon>Bacillota</taxon>
        <taxon>Negativicutes</taxon>
        <taxon>Acetonemataceae</taxon>
        <taxon>Anaerosporomusa</taxon>
    </lineage>
</organism>
<keyword evidence="6" id="KW-0547">Nucleotide-binding</keyword>
<dbReference type="PANTHER" id="PTHR46173:SF1">
    <property type="entry name" value="CCA TRNA NUCLEOTIDYLTRANSFERASE 1, MITOCHONDRIAL"/>
    <property type="match status" value="1"/>
</dbReference>
<comment type="cofactor">
    <cofactor evidence="1">
        <name>Mg(2+)</name>
        <dbReference type="ChEBI" id="CHEBI:18420"/>
    </cofactor>
</comment>
<feature type="domain" description="Poly A polymerase head" evidence="9">
    <location>
        <begin position="11"/>
        <end position="135"/>
    </location>
</feature>
<dbReference type="Pfam" id="PF12627">
    <property type="entry name" value="PolyA_pol_RNAbd"/>
    <property type="match status" value="1"/>
</dbReference>
<dbReference type="Gene3D" id="1.10.3090.10">
    <property type="entry name" value="cca-adding enzyme, domain 2"/>
    <property type="match status" value="1"/>
</dbReference>
<dbReference type="GO" id="GO:0000049">
    <property type="term" value="F:tRNA binding"/>
    <property type="evidence" value="ECO:0007669"/>
    <property type="project" value="TreeGrafter"/>
</dbReference>
<keyword evidence="3" id="KW-0819">tRNA processing</keyword>
<dbReference type="STRING" id="1794912.AXX12_06210"/>